<comment type="caution">
    <text evidence="2">The sequence shown here is derived from an EMBL/GenBank/DDBJ whole genome shotgun (WGS) entry which is preliminary data.</text>
</comment>
<dbReference type="Proteomes" id="UP001328107">
    <property type="component" value="Unassembled WGS sequence"/>
</dbReference>
<organism evidence="2 3">
    <name type="scientific">Pristionchus mayeri</name>
    <dbReference type="NCBI Taxonomy" id="1317129"/>
    <lineage>
        <taxon>Eukaryota</taxon>
        <taxon>Metazoa</taxon>
        <taxon>Ecdysozoa</taxon>
        <taxon>Nematoda</taxon>
        <taxon>Chromadorea</taxon>
        <taxon>Rhabditida</taxon>
        <taxon>Rhabditina</taxon>
        <taxon>Diplogasteromorpha</taxon>
        <taxon>Diplogasteroidea</taxon>
        <taxon>Neodiplogasteridae</taxon>
        <taxon>Pristionchus</taxon>
    </lineage>
</organism>
<accession>A0AAN5D540</accession>
<evidence type="ECO:0000313" key="2">
    <source>
        <dbReference type="EMBL" id="GMR56991.1"/>
    </source>
</evidence>
<gene>
    <name evidence="2" type="ORF">PMAYCL1PPCAC_27186</name>
</gene>
<dbReference type="EMBL" id="BTRK01000006">
    <property type="protein sequence ID" value="GMR56991.1"/>
    <property type="molecule type" value="Genomic_DNA"/>
</dbReference>
<evidence type="ECO:0000313" key="3">
    <source>
        <dbReference type="Proteomes" id="UP001328107"/>
    </source>
</evidence>
<reference evidence="3" key="1">
    <citation type="submission" date="2022-10" db="EMBL/GenBank/DDBJ databases">
        <title>Genome assembly of Pristionchus species.</title>
        <authorList>
            <person name="Yoshida K."/>
            <person name="Sommer R.J."/>
        </authorList>
    </citation>
    <scope>NUCLEOTIDE SEQUENCE [LARGE SCALE GENOMIC DNA]</scope>
    <source>
        <strain evidence="3">RS5460</strain>
    </source>
</reference>
<feature type="non-terminal residue" evidence="2">
    <location>
        <position position="150"/>
    </location>
</feature>
<feature type="region of interest" description="Disordered" evidence="1">
    <location>
        <begin position="16"/>
        <end position="38"/>
    </location>
</feature>
<proteinExistence type="predicted"/>
<feature type="compositionally biased region" description="Polar residues" evidence="1">
    <location>
        <begin position="17"/>
        <end position="28"/>
    </location>
</feature>
<evidence type="ECO:0000256" key="1">
    <source>
        <dbReference type="SAM" id="MobiDB-lite"/>
    </source>
</evidence>
<dbReference type="AlphaFoldDB" id="A0AAN5D540"/>
<feature type="non-terminal residue" evidence="2">
    <location>
        <position position="1"/>
    </location>
</feature>
<name>A0AAN5D540_9BILA</name>
<sequence>RFFLVSSKQPLGFSGYCTVQPNGPTTENPNHDGRNAGVNSPLSHSFLFSSADQESKATAEFCKAVRCRRESQAVTSSSLASVQQLETEGKEPEKHALEVKVIPLRASPLSLSSIFLSADDELRATKAFCKEYNRLTIVNAQKPPDESAKI</sequence>
<keyword evidence="3" id="KW-1185">Reference proteome</keyword>
<protein>
    <submittedName>
        <fullName evidence="2">Uncharacterized protein</fullName>
    </submittedName>
</protein>